<name>A0AAW0BLU7_9AGAR</name>
<reference evidence="3 4" key="1">
    <citation type="submission" date="2024-01" db="EMBL/GenBank/DDBJ databases">
        <title>A draft genome for a cacao thread blight-causing isolate of Paramarasmius palmivorus.</title>
        <authorList>
            <person name="Baruah I.K."/>
            <person name="Bukari Y."/>
            <person name="Amoako-Attah I."/>
            <person name="Meinhardt L.W."/>
            <person name="Bailey B.A."/>
            <person name="Cohen S.P."/>
        </authorList>
    </citation>
    <scope>NUCLEOTIDE SEQUENCE [LARGE SCALE GENOMIC DNA]</scope>
    <source>
        <strain evidence="3 4">GH-12</strain>
    </source>
</reference>
<dbReference type="AlphaFoldDB" id="A0AAW0BLU7"/>
<evidence type="ECO:0000313" key="3">
    <source>
        <dbReference type="EMBL" id="KAK7027898.1"/>
    </source>
</evidence>
<feature type="transmembrane region" description="Helical" evidence="2">
    <location>
        <begin position="63"/>
        <end position="84"/>
    </location>
</feature>
<feature type="compositionally biased region" description="Basic and acidic residues" evidence="1">
    <location>
        <begin position="161"/>
        <end position="183"/>
    </location>
</feature>
<feature type="region of interest" description="Disordered" evidence="1">
    <location>
        <begin position="1"/>
        <end position="28"/>
    </location>
</feature>
<keyword evidence="4" id="KW-1185">Reference proteome</keyword>
<dbReference type="Proteomes" id="UP001383192">
    <property type="component" value="Unassembled WGS sequence"/>
</dbReference>
<proteinExistence type="predicted"/>
<evidence type="ECO:0000256" key="2">
    <source>
        <dbReference type="SAM" id="Phobius"/>
    </source>
</evidence>
<evidence type="ECO:0000313" key="4">
    <source>
        <dbReference type="Proteomes" id="UP001383192"/>
    </source>
</evidence>
<comment type="caution">
    <text evidence="3">The sequence shown here is derived from an EMBL/GenBank/DDBJ whole genome shotgun (WGS) entry which is preliminary data.</text>
</comment>
<sequence>MNTSSSVSGVGTKPRNMSSPPIGEPTSSQAMYTSFSELSLLMTEYNPRPANTSNSTSQNIGRIVGPVVGVVVLIILVAVGIVILKRRRKRILLPMEPPKVSPYPNTTSASNGMGAGKGQPVTRTLLELENPTREEASSSIGNDDLPHQEDREQDAEIAPPMRERRVIYHDDSGWRPSARRSDAENSSVLEMPPRYDAAI</sequence>
<protein>
    <submittedName>
        <fullName evidence="3">Uncharacterized protein</fullName>
    </submittedName>
</protein>
<feature type="region of interest" description="Disordered" evidence="1">
    <location>
        <begin position="130"/>
        <end position="199"/>
    </location>
</feature>
<organism evidence="3 4">
    <name type="scientific">Paramarasmius palmivorus</name>
    <dbReference type="NCBI Taxonomy" id="297713"/>
    <lineage>
        <taxon>Eukaryota</taxon>
        <taxon>Fungi</taxon>
        <taxon>Dikarya</taxon>
        <taxon>Basidiomycota</taxon>
        <taxon>Agaricomycotina</taxon>
        <taxon>Agaricomycetes</taxon>
        <taxon>Agaricomycetidae</taxon>
        <taxon>Agaricales</taxon>
        <taxon>Marasmiineae</taxon>
        <taxon>Marasmiaceae</taxon>
        <taxon>Paramarasmius</taxon>
    </lineage>
</organism>
<evidence type="ECO:0000256" key="1">
    <source>
        <dbReference type="SAM" id="MobiDB-lite"/>
    </source>
</evidence>
<keyword evidence="2" id="KW-0472">Membrane</keyword>
<gene>
    <name evidence="3" type="ORF">VNI00_015114</name>
</gene>
<keyword evidence="2" id="KW-1133">Transmembrane helix</keyword>
<keyword evidence="2" id="KW-0812">Transmembrane</keyword>
<dbReference type="EMBL" id="JAYKXP010000093">
    <property type="protein sequence ID" value="KAK7027898.1"/>
    <property type="molecule type" value="Genomic_DNA"/>
</dbReference>
<accession>A0AAW0BLU7</accession>